<evidence type="ECO:0000256" key="3">
    <source>
        <dbReference type="ARBA" id="ARBA00022670"/>
    </source>
</evidence>
<sequence>MACTVNGNEIVLTGTVGMIWWDEDCFTFGDVLAALARVGRETDVRVRLNSGGGLATEGAAIHSALATHHGTVEVIIEGWAASAASLLAMAGDTVVMRPGAILMIHDPSGFTWGTADEHRQTAEALDALGDAYAQIYANKTGKTVTEMRALMKREVWLGPDEAVAQGFADRADGATNDNNEASEPVAFGGWHRYARAPERITAMASASRWPSRDPLAAQPAAPSKPDTKGKAMSEKDKQPAGTTDAGTTNPTNTGPDPLAAERERCSAIAKMCAESGAPSLADGFIAAGLTTDDVKAKLDATGEIKTICATAKRLNPSLDAQALEREFLAAGTSPEAARKALWNRLAADSEATAIVNTLTPEAAAGKAAQSAGGAAPGQAHADAIARANKLAGFAGTAA</sequence>
<keyword evidence="5" id="KW-0720">Serine protease</keyword>
<evidence type="ECO:0000313" key="9">
    <source>
        <dbReference type="Proteomes" id="UP000554286"/>
    </source>
</evidence>
<dbReference type="GO" id="GO:0004176">
    <property type="term" value="F:ATP-dependent peptidase activity"/>
    <property type="evidence" value="ECO:0007669"/>
    <property type="project" value="InterPro"/>
</dbReference>
<accession>A0A7W6WB62</accession>
<dbReference type="InterPro" id="IPR001907">
    <property type="entry name" value="ClpP"/>
</dbReference>
<dbReference type="RefSeq" id="WP_184047610.1">
    <property type="nucleotide sequence ID" value="NZ_JACIGK010000032.1"/>
</dbReference>
<organism evidence="8 9">
    <name type="scientific">Roseospira visakhapatnamensis</name>
    <dbReference type="NCBI Taxonomy" id="390880"/>
    <lineage>
        <taxon>Bacteria</taxon>
        <taxon>Pseudomonadati</taxon>
        <taxon>Pseudomonadota</taxon>
        <taxon>Alphaproteobacteria</taxon>
        <taxon>Rhodospirillales</taxon>
        <taxon>Rhodospirillaceae</taxon>
        <taxon>Roseospira</taxon>
    </lineage>
</organism>
<dbReference type="InterPro" id="IPR023562">
    <property type="entry name" value="ClpP/TepA"/>
</dbReference>
<dbReference type="InterPro" id="IPR029045">
    <property type="entry name" value="ClpP/crotonase-like_dom_sf"/>
</dbReference>
<evidence type="ECO:0000256" key="4">
    <source>
        <dbReference type="ARBA" id="ARBA00022801"/>
    </source>
</evidence>
<evidence type="ECO:0000256" key="1">
    <source>
        <dbReference type="ARBA" id="ARBA00007039"/>
    </source>
</evidence>
<dbReference type="NCBIfam" id="NF045542">
    <property type="entry name" value="Clp_rel_HeadMat"/>
    <property type="match status" value="1"/>
</dbReference>
<gene>
    <name evidence="8" type="ORF">GGD89_003371</name>
</gene>
<evidence type="ECO:0000256" key="7">
    <source>
        <dbReference type="SAM" id="MobiDB-lite"/>
    </source>
</evidence>
<protein>
    <recommendedName>
        <fullName evidence="6">ATP-dependent Clp protease proteolytic subunit</fullName>
    </recommendedName>
</protein>
<evidence type="ECO:0000256" key="6">
    <source>
        <dbReference type="RuleBase" id="RU003567"/>
    </source>
</evidence>
<keyword evidence="9" id="KW-1185">Reference proteome</keyword>
<reference evidence="8 9" key="1">
    <citation type="submission" date="2020-08" db="EMBL/GenBank/DDBJ databases">
        <title>Genome sequencing of Purple Non-Sulfur Bacteria from various extreme environments.</title>
        <authorList>
            <person name="Mayer M."/>
        </authorList>
    </citation>
    <scope>NUCLEOTIDE SEQUENCE [LARGE SCALE GENOMIC DNA]</scope>
    <source>
        <strain evidence="8 9">JA131</strain>
    </source>
</reference>
<dbReference type="PRINTS" id="PR00127">
    <property type="entry name" value="CLPPROTEASEP"/>
</dbReference>
<proteinExistence type="inferred from homology"/>
<dbReference type="GO" id="GO:0009368">
    <property type="term" value="C:endopeptidase Clp complex"/>
    <property type="evidence" value="ECO:0007669"/>
    <property type="project" value="TreeGrafter"/>
</dbReference>
<comment type="similarity">
    <text evidence="1 6">Belongs to the peptidase S14 family.</text>
</comment>
<name>A0A7W6WB62_9PROT</name>
<dbReference type="CDD" id="cd07016">
    <property type="entry name" value="S14_ClpP_1"/>
    <property type="match status" value="1"/>
</dbReference>
<dbReference type="PANTHER" id="PTHR10381">
    <property type="entry name" value="ATP-DEPENDENT CLP PROTEASE PROTEOLYTIC SUBUNIT"/>
    <property type="match status" value="1"/>
</dbReference>
<comment type="caution">
    <text evidence="8">The sequence shown here is derived from an EMBL/GenBank/DDBJ whole genome shotgun (WGS) entry which is preliminary data.</text>
</comment>
<keyword evidence="4" id="KW-0378">Hydrolase</keyword>
<dbReference type="AlphaFoldDB" id="A0A7W6WB62"/>
<keyword evidence="2" id="KW-0963">Cytoplasm</keyword>
<dbReference type="GO" id="GO:0004252">
    <property type="term" value="F:serine-type endopeptidase activity"/>
    <property type="evidence" value="ECO:0007669"/>
    <property type="project" value="InterPro"/>
</dbReference>
<evidence type="ECO:0000256" key="5">
    <source>
        <dbReference type="ARBA" id="ARBA00022825"/>
    </source>
</evidence>
<dbReference type="GO" id="GO:0051117">
    <property type="term" value="F:ATPase binding"/>
    <property type="evidence" value="ECO:0007669"/>
    <property type="project" value="TreeGrafter"/>
</dbReference>
<feature type="compositionally biased region" description="Basic and acidic residues" evidence="7">
    <location>
        <begin position="225"/>
        <end position="238"/>
    </location>
</feature>
<dbReference type="Proteomes" id="UP000554286">
    <property type="component" value="Unassembled WGS sequence"/>
</dbReference>
<dbReference type="Pfam" id="PF00574">
    <property type="entry name" value="CLP_protease"/>
    <property type="match status" value="1"/>
</dbReference>
<feature type="region of interest" description="Disordered" evidence="7">
    <location>
        <begin position="204"/>
        <end position="258"/>
    </location>
</feature>
<dbReference type="EMBL" id="JACIGK010000032">
    <property type="protein sequence ID" value="MBB4267724.1"/>
    <property type="molecule type" value="Genomic_DNA"/>
</dbReference>
<evidence type="ECO:0000256" key="2">
    <source>
        <dbReference type="ARBA" id="ARBA00022490"/>
    </source>
</evidence>
<dbReference type="GO" id="GO:0006515">
    <property type="term" value="P:protein quality control for misfolded or incompletely synthesized proteins"/>
    <property type="evidence" value="ECO:0007669"/>
    <property type="project" value="TreeGrafter"/>
</dbReference>
<dbReference type="PANTHER" id="PTHR10381:SF70">
    <property type="entry name" value="ATP-DEPENDENT CLP PROTEASE PROTEOLYTIC SUBUNIT"/>
    <property type="match status" value="1"/>
</dbReference>
<dbReference type="Gene3D" id="3.90.226.10">
    <property type="entry name" value="2-enoyl-CoA Hydratase, Chain A, domain 1"/>
    <property type="match status" value="1"/>
</dbReference>
<keyword evidence="3 8" id="KW-0645">Protease</keyword>
<dbReference type="SUPFAM" id="SSF52096">
    <property type="entry name" value="ClpP/crotonase"/>
    <property type="match status" value="1"/>
</dbReference>
<feature type="compositionally biased region" description="Low complexity" evidence="7">
    <location>
        <begin position="239"/>
        <end position="257"/>
    </location>
</feature>
<evidence type="ECO:0000313" key="8">
    <source>
        <dbReference type="EMBL" id="MBB4267724.1"/>
    </source>
</evidence>